<dbReference type="InterPro" id="IPR019775">
    <property type="entry name" value="WD40_repeat_CS"/>
</dbReference>
<keyword evidence="5" id="KW-1185">Reference proteome</keyword>
<dbReference type="AlphaFoldDB" id="A0A1B7MJE1"/>
<proteinExistence type="predicted"/>
<organism evidence="4 5">
    <name type="scientific">Rhizopogon vinicolor AM-OR11-026</name>
    <dbReference type="NCBI Taxonomy" id="1314800"/>
    <lineage>
        <taxon>Eukaryota</taxon>
        <taxon>Fungi</taxon>
        <taxon>Dikarya</taxon>
        <taxon>Basidiomycota</taxon>
        <taxon>Agaricomycotina</taxon>
        <taxon>Agaricomycetes</taxon>
        <taxon>Agaricomycetidae</taxon>
        <taxon>Boletales</taxon>
        <taxon>Suillineae</taxon>
        <taxon>Rhizopogonaceae</taxon>
        <taxon>Rhizopogon</taxon>
    </lineage>
</organism>
<dbReference type="SMART" id="SM00320">
    <property type="entry name" value="WD40"/>
    <property type="match status" value="4"/>
</dbReference>
<feature type="repeat" description="WD" evidence="3">
    <location>
        <begin position="104"/>
        <end position="144"/>
    </location>
</feature>
<dbReference type="Pfam" id="PF00400">
    <property type="entry name" value="WD40"/>
    <property type="match status" value="3"/>
</dbReference>
<evidence type="ECO:0000256" key="3">
    <source>
        <dbReference type="PROSITE-ProRule" id="PRU00221"/>
    </source>
</evidence>
<dbReference type="PROSITE" id="PS50082">
    <property type="entry name" value="WD_REPEATS_2"/>
    <property type="match status" value="3"/>
</dbReference>
<dbReference type="OrthoDB" id="27537at2759"/>
<dbReference type="InParanoid" id="A0A1B7MJE1"/>
<dbReference type="PANTHER" id="PTHR19848">
    <property type="entry name" value="WD40 REPEAT PROTEIN"/>
    <property type="match status" value="1"/>
</dbReference>
<evidence type="ECO:0000313" key="5">
    <source>
        <dbReference type="Proteomes" id="UP000092154"/>
    </source>
</evidence>
<dbReference type="Gene3D" id="2.130.10.10">
    <property type="entry name" value="YVTN repeat-like/Quinoprotein amine dehydrogenase"/>
    <property type="match status" value="2"/>
</dbReference>
<feature type="non-terminal residue" evidence="4">
    <location>
        <position position="1"/>
    </location>
</feature>
<sequence>TGGKTDGIKIWDANTGELLSKIEHTGIVWILTWTSDQKKLIAGSSESISIFDTATWKQIAMLEGHEQTVWCLAWTSDQKKLIAGSSNSSIRIFDASTWKQTAILKGHEDGVLALCLFQNDLLASTSRDETARLWNLDTNTEVGQPLQHRGFVHGAAFSPDGNLLATGCDSDNNTCVWDITAMLQDAGLEGLLSLPNVSLNTSGSILSSN</sequence>
<dbReference type="STRING" id="1314800.A0A1B7MJE1"/>
<reference evidence="4 5" key="1">
    <citation type="submission" date="2016-06" db="EMBL/GenBank/DDBJ databases">
        <title>Comparative genomics of the ectomycorrhizal sister species Rhizopogon vinicolor and Rhizopogon vesiculosus (Basidiomycota: Boletales) reveals a divergence of the mating type B locus.</title>
        <authorList>
            <consortium name="DOE Joint Genome Institute"/>
            <person name="Mujic A.B."/>
            <person name="Kuo A."/>
            <person name="Tritt A."/>
            <person name="Lipzen A."/>
            <person name="Chen C."/>
            <person name="Johnson J."/>
            <person name="Sharma A."/>
            <person name="Barry K."/>
            <person name="Grigoriev I.V."/>
            <person name="Spatafora J.W."/>
        </authorList>
    </citation>
    <scope>NUCLEOTIDE SEQUENCE [LARGE SCALE GENOMIC DNA]</scope>
    <source>
        <strain evidence="4 5">AM-OR11-026</strain>
    </source>
</reference>
<dbReference type="PANTHER" id="PTHR19848:SF8">
    <property type="entry name" value="F-BOX AND WD REPEAT DOMAIN CONTAINING 7"/>
    <property type="match status" value="1"/>
</dbReference>
<dbReference type="SUPFAM" id="SSF50978">
    <property type="entry name" value="WD40 repeat-like"/>
    <property type="match status" value="1"/>
</dbReference>
<dbReference type="InterPro" id="IPR036322">
    <property type="entry name" value="WD40_repeat_dom_sf"/>
</dbReference>
<feature type="repeat" description="WD" evidence="3">
    <location>
        <begin position="62"/>
        <end position="103"/>
    </location>
</feature>
<name>A0A1B7MJE1_9AGAM</name>
<evidence type="ECO:0000313" key="4">
    <source>
        <dbReference type="EMBL" id="OAX32712.1"/>
    </source>
</evidence>
<feature type="repeat" description="WD" evidence="3">
    <location>
        <begin position="1"/>
        <end position="21"/>
    </location>
</feature>
<evidence type="ECO:0000256" key="2">
    <source>
        <dbReference type="ARBA" id="ARBA00022737"/>
    </source>
</evidence>
<dbReference type="InterPro" id="IPR015943">
    <property type="entry name" value="WD40/YVTN_repeat-like_dom_sf"/>
</dbReference>
<dbReference type="PROSITE" id="PS50294">
    <property type="entry name" value="WD_REPEATS_REGION"/>
    <property type="match status" value="2"/>
</dbReference>
<dbReference type="Proteomes" id="UP000092154">
    <property type="component" value="Unassembled WGS sequence"/>
</dbReference>
<keyword evidence="2" id="KW-0677">Repeat</keyword>
<evidence type="ECO:0000256" key="1">
    <source>
        <dbReference type="ARBA" id="ARBA00022574"/>
    </source>
</evidence>
<dbReference type="PROSITE" id="PS00678">
    <property type="entry name" value="WD_REPEATS_1"/>
    <property type="match status" value="1"/>
</dbReference>
<gene>
    <name evidence="4" type="ORF">K503DRAFT_701633</name>
</gene>
<keyword evidence="1 3" id="KW-0853">WD repeat</keyword>
<protein>
    <submittedName>
        <fullName evidence="4">WD40 repeat-like protein</fullName>
    </submittedName>
</protein>
<dbReference type="EMBL" id="KV448935">
    <property type="protein sequence ID" value="OAX32712.1"/>
    <property type="molecule type" value="Genomic_DNA"/>
</dbReference>
<dbReference type="InterPro" id="IPR001680">
    <property type="entry name" value="WD40_rpt"/>
</dbReference>
<accession>A0A1B7MJE1</accession>